<comment type="caution">
    <text evidence="1">The sequence shown here is derived from an EMBL/GenBank/DDBJ whole genome shotgun (WGS) entry which is preliminary data.</text>
</comment>
<dbReference type="EMBL" id="BEXD01001679">
    <property type="protein sequence ID" value="GBB95304.1"/>
    <property type="molecule type" value="Genomic_DNA"/>
</dbReference>
<accession>A0A2Z6RBK7</accession>
<feature type="non-terminal residue" evidence="1">
    <location>
        <position position="1"/>
    </location>
</feature>
<sequence length="200" mass="23471">SFISFGQAQSPFQTLFRRLEVLDVKEQPWTLHFEGSRTPFRGELLQVQNSFRGGLYDILKVQKSFIGRLLSVRSESNYFEIWNSNSKWTVSGTPLEVDYDISKIQTFHFEDWILFEDPGRRNTIYLLKVRGWIPRRNFEGLGLPGTLRNFEGLHLLNEDFEGLRFSLGATIFSRFDAFCWIEKVKSCLLKSNQLEQYSNH</sequence>
<protein>
    <submittedName>
        <fullName evidence="1">Uncharacterized protein</fullName>
    </submittedName>
</protein>
<dbReference type="AlphaFoldDB" id="A0A2Z6RBK7"/>
<organism evidence="1 2">
    <name type="scientific">Rhizophagus clarus</name>
    <dbReference type="NCBI Taxonomy" id="94130"/>
    <lineage>
        <taxon>Eukaryota</taxon>
        <taxon>Fungi</taxon>
        <taxon>Fungi incertae sedis</taxon>
        <taxon>Mucoromycota</taxon>
        <taxon>Glomeromycotina</taxon>
        <taxon>Glomeromycetes</taxon>
        <taxon>Glomerales</taxon>
        <taxon>Glomeraceae</taxon>
        <taxon>Rhizophagus</taxon>
    </lineage>
</organism>
<name>A0A2Z6RBK7_9GLOM</name>
<proteinExistence type="predicted"/>
<gene>
    <name evidence="1" type="ORF">RclHR1_25090001</name>
</gene>
<evidence type="ECO:0000313" key="1">
    <source>
        <dbReference type="EMBL" id="GBB95304.1"/>
    </source>
</evidence>
<keyword evidence="2" id="KW-1185">Reference proteome</keyword>
<reference evidence="1 2" key="1">
    <citation type="submission" date="2017-11" db="EMBL/GenBank/DDBJ databases">
        <title>The genome of Rhizophagus clarus HR1 reveals common genetic basis of auxotrophy among arbuscular mycorrhizal fungi.</title>
        <authorList>
            <person name="Kobayashi Y."/>
        </authorList>
    </citation>
    <scope>NUCLEOTIDE SEQUENCE [LARGE SCALE GENOMIC DNA]</scope>
    <source>
        <strain evidence="1 2">HR1</strain>
    </source>
</reference>
<evidence type="ECO:0000313" key="2">
    <source>
        <dbReference type="Proteomes" id="UP000247702"/>
    </source>
</evidence>
<dbReference type="Proteomes" id="UP000247702">
    <property type="component" value="Unassembled WGS sequence"/>
</dbReference>